<feature type="chain" id="PRO_5042030884" description="Secreted protein" evidence="1">
    <location>
        <begin position="26"/>
        <end position="123"/>
    </location>
</feature>
<dbReference type="AlphaFoldDB" id="A0AAD1HYF3"/>
<evidence type="ECO:0000256" key="1">
    <source>
        <dbReference type="SAM" id="SignalP"/>
    </source>
</evidence>
<gene>
    <name evidence="2" type="ORF">MTER_22560</name>
</gene>
<feature type="signal peptide" evidence="1">
    <location>
        <begin position="1"/>
        <end position="25"/>
    </location>
</feature>
<keyword evidence="3" id="KW-1185">Reference proteome</keyword>
<dbReference type="RefSeq" id="WP_085262684.1">
    <property type="nucleotide sequence ID" value="NZ_AP022564.1"/>
</dbReference>
<accession>A0AAD1HYF3</accession>
<dbReference type="Proteomes" id="UP000467636">
    <property type="component" value="Chromosome"/>
</dbReference>
<evidence type="ECO:0000313" key="3">
    <source>
        <dbReference type="Proteomes" id="UP000467636"/>
    </source>
</evidence>
<sequence>MLMRFAPVVGAVAGAVAGLVGPASAAPLHGSYTATMIDGGGRYQRGSTTTFTLTPCGPDCSHLDTGAGSPGDLHLQRNIWSGPVGAFDAGGAPCTATLDNASLILTSHCPGQPTLVIRLTKNP</sequence>
<protein>
    <recommendedName>
        <fullName evidence="4">Secreted protein</fullName>
    </recommendedName>
</protein>
<proteinExistence type="predicted"/>
<evidence type="ECO:0000313" key="2">
    <source>
        <dbReference type="EMBL" id="BBX22845.1"/>
    </source>
</evidence>
<dbReference type="EMBL" id="AP022564">
    <property type="protein sequence ID" value="BBX22845.1"/>
    <property type="molecule type" value="Genomic_DNA"/>
</dbReference>
<evidence type="ECO:0008006" key="4">
    <source>
        <dbReference type="Google" id="ProtNLM"/>
    </source>
</evidence>
<keyword evidence="1" id="KW-0732">Signal</keyword>
<reference evidence="2 3" key="1">
    <citation type="journal article" date="2019" name="Emerg. Microbes Infect.">
        <title>Comprehensive subspecies identification of 175 nontuberculous mycobacteria species based on 7547 genomic profiles.</title>
        <authorList>
            <person name="Matsumoto Y."/>
            <person name="Kinjo T."/>
            <person name="Motooka D."/>
            <person name="Nabeya D."/>
            <person name="Jung N."/>
            <person name="Uechi K."/>
            <person name="Horii T."/>
            <person name="Iida T."/>
            <person name="Fujita J."/>
            <person name="Nakamura S."/>
        </authorList>
    </citation>
    <scope>NUCLEOTIDE SEQUENCE [LARGE SCALE GENOMIC DNA]</scope>
    <source>
        <strain evidence="2 3">JCM 12143</strain>
    </source>
</reference>
<name>A0AAD1HYF3_9MYCO</name>
<organism evidence="2 3">
    <name type="scientific">Mycolicibacter terrae</name>
    <dbReference type="NCBI Taxonomy" id="1788"/>
    <lineage>
        <taxon>Bacteria</taxon>
        <taxon>Bacillati</taxon>
        <taxon>Actinomycetota</taxon>
        <taxon>Actinomycetes</taxon>
        <taxon>Mycobacteriales</taxon>
        <taxon>Mycobacteriaceae</taxon>
        <taxon>Mycolicibacter</taxon>
    </lineage>
</organism>